<dbReference type="InterPro" id="IPR012340">
    <property type="entry name" value="NA-bd_OB-fold"/>
</dbReference>
<dbReference type="Gene3D" id="2.40.50.140">
    <property type="entry name" value="Nucleic acid-binding proteins"/>
    <property type="match status" value="1"/>
</dbReference>
<dbReference type="RefSeq" id="WP_140460391.1">
    <property type="nucleotide sequence ID" value="NZ_BAABFI010000006.1"/>
</dbReference>
<comment type="caution">
    <text evidence="2">The sequence shown here is derived from an EMBL/GenBank/DDBJ whole genome shotgun (WGS) entry which is preliminary data.</text>
</comment>
<evidence type="ECO:0000313" key="3">
    <source>
        <dbReference type="Proteomes" id="UP000618382"/>
    </source>
</evidence>
<keyword evidence="3" id="KW-1185">Reference proteome</keyword>
<dbReference type="Pfam" id="PF00575">
    <property type="entry name" value="S1"/>
    <property type="match status" value="1"/>
</dbReference>
<accession>A0ABQ4DDU1</accession>
<dbReference type="Proteomes" id="UP000618382">
    <property type="component" value="Unassembled WGS sequence"/>
</dbReference>
<proteinExistence type="predicted"/>
<dbReference type="EMBL" id="BONN01000008">
    <property type="protein sequence ID" value="GIG33588.1"/>
    <property type="molecule type" value="Genomic_DNA"/>
</dbReference>
<evidence type="ECO:0000313" key="2">
    <source>
        <dbReference type="EMBL" id="GIG33588.1"/>
    </source>
</evidence>
<organism evidence="2 3">
    <name type="scientific">Cellulomonas oligotrophica</name>
    <dbReference type="NCBI Taxonomy" id="931536"/>
    <lineage>
        <taxon>Bacteria</taxon>
        <taxon>Bacillati</taxon>
        <taxon>Actinomycetota</taxon>
        <taxon>Actinomycetes</taxon>
        <taxon>Micrococcales</taxon>
        <taxon>Cellulomonadaceae</taxon>
        <taxon>Cellulomonas</taxon>
    </lineage>
</organism>
<dbReference type="SUPFAM" id="SSF50249">
    <property type="entry name" value="Nucleic acid-binding proteins"/>
    <property type="match status" value="1"/>
</dbReference>
<evidence type="ECO:0000259" key="1">
    <source>
        <dbReference type="PROSITE" id="PS50126"/>
    </source>
</evidence>
<gene>
    <name evidence="2" type="ORF">Col01nite_27470</name>
</gene>
<dbReference type="InterPro" id="IPR003029">
    <property type="entry name" value="S1_domain"/>
</dbReference>
<reference evidence="2 3" key="1">
    <citation type="submission" date="2021-01" db="EMBL/GenBank/DDBJ databases">
        <title>Whole genome shotgun sequence of Cellulomonas oligotrophica NBRC 109435.</title>
        <authorList>
            <person name="Komaki H."/>
            <person name="Tamura T."/>
        </authorList>
    </citation>
    <scope>NUCLEOTIDE SEQUENCE [LARGE SCALE GENOMIC DNA]</scope>
    <source>
        <strain evidence="2 3">NBRC 109435</strain>
    </source>
</reference>
<sequence length="93" mass="10338">MTNDQPNWGDMAYRVAIGDRLRAGVLQVERWGILVDLGLPFNGFIDRLSIGDDLERFHPGLEIEVVVVQLAEYNHQVRVHLADSAELLGPATG</sequence>
<name>A0ABQ4DDU1_9CELL</name>
<feature type="domain" description="S1 motif" evidence="1">
    <location>
        <begin position="18"/>
        <end position="84"/>
    </location>
</feature>
<protein>
    <recommendedName>
        <fullName evidence="1">S1 motif domain-containing protein</fullName>
    </recommendedName>
</protein>
<dbReference type="PROSITE" id="PS50126">
    <property type="entry name" value="S1"/>
    <property type="match status" value="1"/>
</dbReference>